<dbReference type="PANTHER" id="PTHR32125">
    <property type="entry name" value="2-C-METHYL-D-ERYTHRITOL 4-PHOSPHATE CYTIDYLYLTRANSFERASE, CHLOROPLASTIC"/>
    <property type="match status" value="1"/>
</dbReference>
<dbReference type="HAMAP" id="MF_00108">
    <property type="entry name" value="IspD"/>
    <property type="match status" value="1"/>
</dbReference>
<accession>A0A5E6MH59</accession>
<dbReference type="InterPro" id="IPR034683">
    <property type="entry name" value="IspD/TarI"/>
</dbReference>
<dbReference type="RefSeq" id="WP_246189623.1">
    <property type="nucleotide sequence ID" value="NZ_CABFUZ020000177.1"/>
</dbReference>
<evidence type="ECO:0000313" key="5">
    <source>
        <dbReference type="Proteomes" id="UP000381693"/>
    </source>
</evidence>
<keyword evidence="5" id="KW-1185">Reference proteome</keyword>
<dbReference type="Pfam" id="PF01128">
    <property type="entry name" value="IspD"/>
    <property type="match status" value="1"/>
</dbReference>
<gene>
    <name evidence="3 4" type="primary">ispD</name>
    <name evidence="4" type="ORF">MAMC_01686</name>
</gene>
<dbReference type="PANTHER" id="PTHR32125:SF4">
    <property type="entry name" value="2-C-METHYL-D-ERYTHRITOL 4-PHOSPHATE CYTIDYLYLTRANSFERASE, CHLOROPLASTIC"/>
    <property type="match status" value="1"/>
</dbReference>
<dbReference type="Gene3D" id="3.90.550.10">
    <property type="entry name" value="Spore Coat Polysaccharide Biosynthesis Protein SpsA, Chain A"/>
    <property type="match status" value="1"/>
</dbReference>
<dbReference type="SUPFAM" id="SSF53448">
    <property type="entry name" value="Nucleotide-diphospho-sugar transferases"/>
    <property type="match status" value="1"/>
</dbReference>
<proteinExistence type="inferred from homology"/>
<name>A0A5E6MH59_9BACT</name>
<dbReference type="AlphaFoldDB" id="A0A5E6MH59"/>
<dbReference type="UniPathway" id="UPA00056">
    <property type="reaction ID" value="UER00093"/>
</dbReference>
<dbReference type="GO" id="GO:0050518">
    <property type="term" value="F:2-C-methyl-D-erythritol 4-phosphate cytidylyltransferase activity"/>
    <property type="evidence" value="ECO:0007669"/>
    <property type="project" value="UniProtKB-UniRule"/>
</dbReference>
<dbReference type="InterPro" id="IPR029044">
    <property type="entry name" value="Nucleotide-diphossugar_trans"/>
</dbReference>
<dbReference type="NCBIfam" id="TIGR00453">
    <property type="entry name" value="ispD"/>
    <property type="match status" value="1"/>
</dbReference>
<keyword evidence="1 3" id="KW-0808">Transferase</keyword>
<dbReference type="EMBL" id="CABFUZ020000177">
    <property type="protein sequence ID" value="VVM07547.1"/>
    <property type="molecule type" value="Genomic_DNA"/>
</dbReference>
<evidence type="ECO:0000256" key="3">
    <source>
        <dbReference type="HAMAP-Rule" id="MF_00108"/>
    </source>
</evidence>
<comment type="caution">
    <text evidence="4">The sequence shown here is derived from an EMBL/GenBank/DDBJ whole genome shotgun (WGS) entry which is preliminary data.</text>
</comment>
<dbReference type="CDD" id="cd02516">
    <property type="entry name" value="CDP-ME_synthetase"/>
    <property type="match status" value="1"/>
</dbReference>
<sequence>MERANSNGSEERIVGAILVAAGQSRRMGFDKIFRPLTTRSALEICLERISGFPRISEIVVVVAGERREEAFRLLSPLSPAVPMKIVEGGAERQDSVEAGLRSLDPRSEFALVHDAARPFVTGELIEAIFRVARREGAAACGNPSSDTVKEADEQGRVVTTLDRRRVWNVQTPQIFRRELLLEAYRKLREGGKIATDDAAAVEAIGHPVRLVPYAGFNGKMTRPDDWELARQLLLGKRVL</sequence>
<dbReference type="Proteomes" id="UP000381693">
    <property type="component" value="Unassembled WGS sequence"/>
</dbReference>
<protein>
    <recommendedName>
        <fullName evidence="3">2-C-methyl-D-erythritol 4-phosphate cytidylyltransferase</fullName>
        <ecNumber evidence="3">2.7.7.60</ecNumber>
    </recommendedName>
    <alternativeName>
        <fullName evidence="3">4-diphosphocytidyl-2C-methyl-D-erythritol synthase</fullName>
    </alternativeName>
    <alternativeName>
        <fullName evidence="3">MEP cytidylyltransferase</fullName>
        <shortName evidence="3">MCT</shortName>
    </alternativeName>
</protein>
<dbReference type="FunFam" id="3.90.550.10:FF:000003">
    <property type="entry name" value="2-C-methyl-D-erythritol 4-phosphate cytidylyltransferase"/>
    <property type="match status" value="1"/>
</dbReference>
<reference evidence="4" key="1">
    <citation type="submission" date="2019-09" db="EMBL/GenBank/DDBJ databases">
        <authorList>
            <person name="Cremers G."/>
        </authorList>
    </citation>
    <scope>NUCLEOTIDE SEQUENCE [LARGE SCALE GENOMIC DNA]</scope>
    <source>
        <strain evidence="4">3B</strain>
    </source>
</reference>
<comment type="function">
    <text evidence="3">Catalyzes the formation of 4-diphosphocytidyl-2-C-methyl-D-erythritol from CTP and 2-C-methyl-D-erythritol 4-phosphate (MEP).</text>
</comment>
<dbReference type="InterPro" id="IPR001228">
    <property type="entry name" value="IspD"/>
</dbReference>
<evidence type="ECO:0000256" key="2">
    <source>
        <dbReference type="ARBA" id="ARBA00022695"/>
    </source>
</evidence>
<feature type="site" description="Positions MEP for the nucleophilic attack" evidence="3">
    <location>
        <position position="219"/>
    </location>
</feature>
<evidence type="ECO:0000256" key="1">
    <source>
        <dbReference type="ARBA" id="ARBA00022679"/>
    </source>
</evidence>
<organism evidence="4 5">
    <name type="scientific">Methylacidimicrobium cyclopophantes</name>
    <dbReference type="NCBI Taxonomy" id="1041766"/>
    <lineage>
        <taxon>Bacteria</taxon>
        <taxon>Pseudomonadati</taxon>
        <taxon>Verrucomicrobiota</taxon>
        <taxon>Methylacidimicrobium</taxon>
    </lineage>
</organism>
<feature type="site" description="Positions MEP for the nucleophilic attack" evidence="3">
    <location>
        <position position="163"/>
    </location>
</feature>
<keyword evidence="3" id="KW-0414">Isoprene biosynthesis</keyword>
<evidence type="ECO:0000313" key="4">
    <source>
        <dbReference type="EMBL" id="VVM07547.1"/>
    </source>
</evidence>
<comment type="pathway">
    <text evidence="3">Isoprenoid biosynthesis; isopentenyl diphosphate biosynthesis via DXP pathway; isopentenyl diphosphate from 1-deoxy-D-xylulose 5-phosphate: step 2/6.</text>
</comment>
<feature type="site" description="Transition state stabilizer" evidence="3">
    <location>
        <position position="31"/>
    </location>
</feature>
<comment type="similarity">
    <text evidence="3">Belongs to the IspD/TarI cytidylyltransferase family. IspD subfamily.</text>
</comment>
<dbReference type="GO" id="GO:0019288">
    <property type="term" value="P:isopentenyl diphosphate biosynthetic process, methylerythritol 4-phosphate pathway"/>
    <property type="evidence" value="ECO:0007669"/>
    <property type="project" value="UniProtKB-UniRule"/>
</dbReference>
<dbReference type="InterPro" id="IPR050088">
    <property type="entry name" value="IspD/TarI_cytidylyltransf_bact"/>
</dbReference>
<keyword evidence="2 3" id="KW-0548">Nucleotidyltransferase</keyword>
<comment type="catalytic activity">
    <reaction evidence="3">
        <text>2-C-methyl-D-erythritol 4-phosphate + CTP + H(+) = 4-CDP-2-C-methyl-D-erythritol + diphosphate</text>
        <dbReference type="Rhea" id="RHEA:13429"/>
        <dbReference type="ChEBI" id="CHEBI:15378"/>
        <dbReference type="ChEBI" id="CHEBI:33019"/>
        <dbReference type="ChEBI" id="CHEBI:37563"/>
        <dbReference type="ChEBI" id="CHEBI:57823"/>
        <dbReference type="ChEBI" id="CHEBI:58262"/>
        <dbReference type="EC" id="2.7.7.60"/>
    </reaction>
</comment>
<dbReference type="EC" id="2.7.7.60" evidence="3"/>
<feature type="site" description="Transition state stabilizer" evidence="3">
    <location>
        <position position="26"/>
    </location>
</feature>